<organism evidence="8 9">
    <name type="scientific">Glycomyces paridis</name>
    <dbReference type="NCBI Taxonomy" id="2126555"/>
    <lineage>
        <taxon>Bacteria</taxon>
        <taxon>Bacillati</taxon>
        <taxon>Actinomycetota</taxon>
        <taxon>Actinomycetes</taxon>
        <taxon>Glycomycetales</taxon>
        <taxon>Glycomycetaceae</taxon>
        <taxon>Glycomyces</taxon>
    </lineage>
</organism>
<evidence type="ECO:0000256" key="2">
    <source>
        <dbReference type="ARBA" id="ARBA00007362"/>
    </source>
</evidence>
<evidence type="ECO:0000313" key="9">
    <source>
        <dbReference type="Proteomes" id="UP000305792"/>
    </source>
</evidence>
<dbReference type="AlphaFoldDB" id="A0A4S8P710"/>
<dbReference type="EMBL" id="STGX01000016">
    <property type="protein sequence ID" value="THV26063.1"/>
    <property type="molecule type" value="Genomic_DNA"/>
</dbReference>
<keyword evidence="3 6" id="KW-0812">Transmembrane</keyword>
<feature type="transmembrane region" description="Helical" evidence="6">
    <location>
        <begin position="202"/>
        <end position="220"/>
    </location>
</feature>
<feature type="transmembrane region" description="Helical" evidence="6">
    <location>
        <begin position="137"/>
        <end position="154"/>
    </location>
</feature>
<feature type="transmembrane region" description="Helical" evidence="6">
    <location>
        <begin position="287"/>
        <end position="305"/>
    </location>
</feature>
<proteinExistence type="inferred from homology"/>
<dbReference type="InterPro" id="IPR050638">
    <property type="entry name" value="AA-Vitamin_Transporters"/>
</dbReference>
<feature type="transmembrane region" description="Helical" evidence="6">
    <location>
        <begin position="263"/>
        <end position="281"/>
    </location>
</feature>
<evidence type="ECO:0000256" key="6">
    <source>
        <dbReference type="SAM" id="Phobius"/>
    </source>
</evidence>
<dbReference type="SUPFAM" id="SSF103481">
    <property type="entry name" value="Multidrug resistance efflux transporter EmrE"/>
    <property type="match status" value="2"/>
</dbReference>
<keyword evidence="9" id="KW-1185">Reference proteome</keyword>
<comment type="similarity">
    <text evidence="2">Belongs to the EamA transporter family.</text>
</comment>
<dbReference type="Pfam" id="PF00892">
    <property type="entry name" value="EamA"/>
    <property type="match status" value="2"/>
</dbReference>
<keyword evidence="5 6" id="KW-0472">Membrane</keyword>
<feature type="transmembrane region" description="Helical" evidence="6">
    <location>
        <begin position="166"/>
        <end position="190"/>
    </location>
</feature>
<name>A0A4S8P710_9ACTN</name>
<sequence length="324" mass="33337">MEAAPPADPPRPGRRALWSAVAALLGATLFWAGNYVIGAIAVATIDPLSLTLLRWSLALVPLVVIALATERPDPRAVLRAWPWLLALSVLGMLAYNLFLYAALEHTDAFSASLVNAFNPAMITLAAAVFLRERLTPLAVGGVALALLGVLIVLGDGDPRTLLDSGFGTGFGTGELLMIGAIAAWTAYTVIGRRAPRLPPVTATAAQAALAVVLLAPISLATGGPALPGTGTALASLLFIAVFPSVLSYLLWNRALTVIPPGRAGVFLNLITVFTAAFTILAGQAYTAAQVAGGLTVIVGVVLANARALRRTRAARGAAQPSEAS</sequence>
<feature type="transmembrane region" description="Helical" evidence="6">
    <location>
        <begin position="81"/>
        <end position="103"/>
    </location>
</feature>
<evidence type="ECO:0000256" key="1">
    <source>
        <dbReference type="ARBA" id="ARBA00004141"/>
    </source>
</evidence>
<evidence type="ECO:0000256" key="4">
    <source>
        <dbReference type="ARBA" id="ARBA00022989"/>
    </source>
</evidence>
<evidence type="ECO:0000256" key="3">
    <source>
        <dbReference type="ARBA" id="ARBA00022692"/>
    </source>
</evidence>
<dbReference type="OrthoDB" id="5186724at2"/>
<reference evidence="8 9" key="1">
    <citation type="journal article" date="2018" name="Int. J. Syst. Evol. Microbiol.">
        <title>Glycomyces paridis sp. nov., isolated from the medicinal plant Paris polyphylla.</title>
        <authorList>
            <person name="Fang X.M."/>
            <person name="Bai J.L."/>
            <person name="Su J."/>
            <person name="Zhao L.L."/>
            <person name="Liu H.Y."/>
            <person name="Ma B.P."/>
            <person name="Zhang Y.Q."/>
            <person name="Yu L.Y."/>
        </authorList>
    </citation>
    <scope>NUCLEOTIDE SEQUENCE [LARGE SCALE GENOMIC DNA]</scope>
    <source>
        <strain evidence="8 9">CPCC 204357</strain>
    </source>
</reference>
<evidence type="ECO:0000313" key="8">
    <source>
        <dbReference type="EMBL" id="THV26063.1"/>
    </source>
</evidence>
<feature type="transmembrane region" description="Helical" evidence="6">
    <location>
        <begin position="232"/>
        <end position="251"/>
    </location>
</feature>
<dbReference type="Proteomes" id="UP000305792">
    <property type="component" value="Unassembled WGS sequence"/>
</dbReference>
<dbReference type="PANTHER" id="PTHR32322:SF2">
    <property type="entry name" value="EAMA DOMAIN-CONTAINING PROTEIN"/>
    <property type="match status" value="1"/>
</dbReference>
<accession>A0A4S8P710</accession>
<dbReference type="PANTHER" id="PTHR32322">
    <property type="entry name" value="INNER MEMBRANE TRANSPORTER"/>
    <property type="match status" value="1"/>
</dbReference>
<dbReference type="Gene3D" id="1.10.3730.20">
    <property type="match status" value="1"/>
</dbReference>
<dbReference type="InterPro" id="IPR037185">
    <property type="entry name" value="EmrE-like"/>
</dbReference>
<gene>
    <name evidence="8" type="ORF">E9998_20135</name>
</gene>
<dbReference type="GO" id="GO:0016020">
    <property type="term" value="C:membrane"/>
    <property type="evidence" value="ECO:0007669"/>
    <property type="project" value="UniProtKB-SubCell"/>
</dbReference>
<feature type="transmembrane region" description="Helical" evidence="6">
    <location>
        <begin position="21"/>
        <end position="45"/>
    </location>
</feature>
<evidence type="ECO:0000259" key="7">
    <source>
        <dbReference type="Pfam" id="PF00892"/>
    </source>
</evidence>
<comment type="caution">
    <text evidence="8">The sequence shown here is derived from an EMBL/GenBank/DDBJ whole genome shotgun (WGS) entry which is preliminary data.</text>
</comment>
<comment type="subcellular location">
    <subcellularLocation>
        <location evidence="1">Membrane</location>
        <topology evidence="1">Multi-pass membrane protein</topology>
    </subcellularLocation>
</comment>
<feature type="transmembrane region" description="Helical" evidence="6">
    <location>
        <begin position="109"/>
        <end position="130"/>
    </location>
</feature>
<evidence type="ECO:0000256" key="5">
    <source>
        <dbReference type="ARBA" id="ARBA00023136"/>
    </source>
</evidence>
<keyword evidence="4 6" id="KW-1133">Transmembrane helix</keyword>
<feature type="transmembrane region" description="Helical" evidence="6">
    <location>
        <begin position="51"/>
        <end position="69"/>
    </location>
</feature>
<protein>
    <submittedName>
        <fullName evidence="8">DMT family transporter</fullName>
    </submittedName>
</protein>
<feature type="domain" description="EamA" evidence="7">
    <location>
        <begin position="19"/>
        <end position="153"/>
    </location>
</feature>
<dbReference type="InterPro" id="IPR000620">
    <property type="entry name" value="EamA_dom"/>
</dbReference>
<feature type="domain" description="EamA" evidence="7">
    <location>
        <begin position="172"/>
        <end position="304"/>
    </location>
</feature>